<evidence type="ECO:0000256" key="2">
    <source>
        <dbReference type="ARBA" id="ARBA00022571"/>
    </source>
</evidence>
<dbReference type="FunFam" id="3.40.1160.10:FF:000004">
    <property type="entry name" value="Acetylglutamate kinase"/>
    <property type="match status" value="1"/>
</dbReference>
<comment type="subcellular location">
    <subcellularLocation>
        <location evidence="8">Plastid</location>
        <location evidence="8">Chloroplast</location>
    </subcellularLocation>
</comment>
<accession>A0A1Z1MG56</accession>
<dbReference type="EC" id="2.7.2.8" evidence="8"/>
<dbReference type="Gene3D" id="3.40.1160.10">
    <property type="entry name" value="Acetylglutamate kinase-like"/>
    <property type="match status" value="1"/>
</dbReference>
<keyword evidence="5 8" id="KW-0547">Nucleotide-binding</keyword>
<evidence type="ECO:0000256" key="1">
    <source>
        <dbReference type="ARBA" id="ARBA00004828"/>
    </source>
</evidence>
<dbReference type="GO" id="GO:0009507">
    <property type="term" value="C:chloroplast"/>
    <property type="evidence" value="ECO:0007669"/>
    <property type="project" value="UniProtKB-SubCell"/>
</dbReference>
<evidence type="ECO:0000256" key="7">
    <source>
        <dbReference type="ARBA" id="ARBA00022840"/>
    </source>
</evidence>
<keyword evidence="3 8" id="KW-0028">Amino-acid biosynthesis</keyword>
<keyword evidence="10" id="KW-0150">Chloroplast</keyword>
<feature type="site" description="Transition state stabilizer" evidence="8">
    <location>
        <position position="31"/>
    </location>
</feature>
<dbReference type="PRINTS" id="PR00474">
    <property type="entry name" value="GLU5KINASE"/>
</dbReference>
<keyword evidence="10" id="KW-0934">Plastid</keyword>
<comment type="function">
    <text evidence="8">Catalyzes the ATP-dependent phosphorylation of N-acetyl-L-glutamate.</text>
</comment>
<name>A0A1Z1MG56_9FLOR</name>
<evidence type="ECO:0000313" key="10">
    <source>
        <dbReference type="EMBL" id="ARW65050.1"/>
    </source>
</evidence>
<dbReference type="InterPro" id="IPR037528">
    <property type="entry name" value="ArgB"/>
</dbReference>
<protein>
    <recommendedName>
        <fullName evidence="8">Acetylglutamate kinase</fullName>
        <ecNumber evidence="8">2.7.2.8</ecNumber>
    </recommendedName>
    <alternativeName>
        <fullName evidence="8">N-acetyl-L-glutamate 5-phosphotransferase</fullName>
    </alternativeName>
    <alternativeName>
        <fullName evidence="8">NAG kinase</fullName>
        <shortName evidence="8">NAGK</shortName>
    </alternativeName>
</protein>
<sequence>MSNSIASNSFCFLEETNLLIKKYVGSTFVIKYGGSAMRDPVTQHNVIQDISLLSSLGIKIVLVHGGGYMVNSWLNKMNIEPVFNNGIRVTDSETIDIVEMVLSAKINKGLVSLFNKLQTPAVGLSGKDARLVTALPLSDDLKSFTGKVDIVDTKVLEVLLSNGLLPVVSSVACDAYGKTYNINADTIASSIAASIEAAKLIFITDIPGVLADVDNKSTLIKELDSNSINKLKLKGVIKKGMIPKIDSCLYAVNNNVESVHIIDGGLNSSLLNEIFTNSRIGSRIRL</sequence>
<dbReference type="HAMAP" id="MF_00082">
    <property type="entry name" value="ArgB"/>
    <property type="match status" value="1"/>
</dbReference>
<dbReference type="InterPro" id="IPR001048">
    <property type="entry name" value="Asp/Glu/Uridylate_kinase"/>
</dbReference>
<comment type="pathway">
    <text evidence="1 8">Amino-acid biosynthesis; L-arginine biosynthesis; N(2)-acetyl-L-ornithine from L-glutamate: step 2/4.</text>
</comment>
<keyword evidence="2 8" id="KW-0055">Arginine biosynthesis</keyword>
<organism evidence="10">
    <name type="scientific">Polysiphonia sertularioides</name>
    <dbReference type="NCBI Taxonomy" id="945028"/>
    <lineage>
        <taxon>Eukaryota</taxon>
        <taxon>Rhodophyta</taxon>
        <taxon>Florideophyceae</taxon>
        <taxon>Rhodymeniophycidae</taxon>
        <taxon>Ceramiales</taxon>
        <taxon>Rhodomelaceae</taxon>
        <taxon>Polysiphonioideae</taxon>
        <taxon>Polysiphonia</taxon>
    </lineage>
</organism>
<reference evidence="10" key="1">
    <citation type="journal article" date="2017" name="J. Phycol.">
        <title>Analysis of chloroplast genomes and a supermatrix inform reclassification of the Rhodomelaceae (Rhodophyta).</title>
        <authorList>
            <person name="Diaz-Tapia P."/>
            <person name="Maggs C.A."/>
            <person name="West J.A."/>
            <person name="Verbruggen H."/>
        </authorList>
    </citation>
    <scope>NUCLEOTIDE SEQUENCE</scope>
    <source>
        <strain evidence="10">PD0001</strain>
    </source>
</reference>
<feature type="binding site" evidence="8">
    <location>
        <position position="88"/>
    </location>
    <ligand>
        <name>substrate</name>
    </ligand>
</feature>
<dbReference type="InterPro" id="IPR001057">
    <property type="entry name" value="Glu/AcGlu_kinase"/>
</dbReference>
<dbReference type="CDD" id="cd04250">
    <property type="entry name" value="AAK_NAGK-C"/>
    <property type="match status" value="1"/>
</dbReference>
<geneLocation type="chloroplast" evidence="10"/>
<gene>
    <name evidence="8 10" type="primary">argB</name>
</gene>
<evidence type="ECO:0000256" key="6">
    <source>
        <dbReference type="ARBA" id="ARBA00022777"/>
    </source>
</evidence>
<dbReference type="InterPro" id="IPR041727">
    <property type="entry name" value="NAGK-C"/>
</dbReference>
<dbReference type="AlphaFoldDB" id="A0A1Z1MG56"/>
<dbReference type="PANTHER" id="PTHR23342">
    <property type="entry name" value="N-ACETYLGLUTAMATE SYNTHASE"/>
    <property type="match status" value="1"/>
</dbReference>
<keyword evidence="6 8" id="KW-0418">Kinase</keyword>
<keyword evidence="4 8" id="KW-0808">Transferase</keyword>
<dbReference type="InterPro" id="IPR036393">
    <property type="entry name" value="AceGlu_kinase-like_sf"/>
</dbReference>
<feature type="site" description="Transition state stabilizer" evidence="8">
    <location>
        <position position="244"/>
    </location>
</feature>
<dbReference type="InterPro" id="IPR004662">
    <property type="entry name" value="AcgluKinase_fam"/>
</dbReference>
<dbReference type="UniPathway" id="UPA00068">
    <property type="reaction ID" value="UER00107"/>
</dbReference>
<feature type="binding site" evidence="8">
    <location>
        <begin position="66"/>
        <end position="67"/>
    </location>
    <ligand>
        <name>substrate</name>
    </ligand>
</feature>
<evidence type="ECO:0000256" key="3">
    <source>
        <dbReference type="ARBA" id="ARBA00022605"/>
    </source>
</evidence>
<proteinExistence type="inferred from homology"/>
<keyword evidence="7 8" id="KW-0067">ATP-binding</keyword>
<dbReference type="PANTHER" id="PTHR23342:SF0">
    <property type="entry name" value="N-ACETYLGLUTAMATE SYNTHASE, MITOCHONDRIAL"/>
    <property type="match status" value="1"/>
</dbReference>
<feature type="domain" description="Aspartate/glutamate/uridylate kinase" evidence="9">
    <location>
        <begin position="27"/>
        <end position="263"/>
    </location>
</feature>
<evidence type="ECO:0000256" key="5">
    <source>
        <dbReference type="ARBA" id="ARBA00022741"/>
    </source>
</evidence>
<comment type="similarity">
    <text evidence="8">Belongs to the acetylglutamate kinase family. ArgB subfamily.</text>
</comment>
<dbReference type="EMBL" id="MF101435">
    <property type="protein sequence ID" value="ARW65050.1"/>
    <property type="molecule type" value="Genomic_DNA"/>
</dbReference>
<evidence type="ECO:0000256" key="8">
    <source>
        <dbReference type="HAMAP-Rule" id="MF_00082"/>
    </source>
</evidence>
<comment type="catalytic activity">
    <reaction evidence="8">
        <text>N-acetyl-L-glutamate + ATP = N-acetyl-L-glutamyl 5-phosphate + ADP</text>
        <dbReference type="Rhea" id="RHEA:14629"/>
        <dbReference type="ChEBI" id="CHEBI:30616"/>
        <dbReference type="ChEBI" id="CHEBI:44337"/>
        <dbReference type="ChEBI" id="CHEBI:57936"/>
        <dbReference type="ChEBI" id="CHEBI:456216"/>
        <dbReference type="EC" id="2.7.2.8"/>
    </reaction>
</comment>
<dbReference type="GO" id="GO:0042450">
    <property type="term" value="P:L-arginine biosynthetic process via ornithine"/>
    <property type="evidence" value="ECO:0007669"/>
    <property type="project" value="UniProtKB-UniRule"/>
</dbReference>
<dbReference type="GO" id="GO:0003991">
    <property type="term" value="F:acetylglutamate kinase activity"/>
    <property type="evidence" value="ECO:0007669"/>
    <property type="project" value="UniProtKB-UniRule"/>
</dbReference>
<dbReference type="NCBIfam" id="TIGR00761">
    <property type="entry name" value="argB"/>
    <property type="match status" value="1"/>
</dbReference>
<dbReference type="Pfam" id="PF00696">
    <property type="entry name" value="AA_kinase"/>
    <property type="match status" value="1"/>
</dbReference>
<dbReference type="GO" id="GO:0005524">
    <property type="term" value="F:ATP binding"/>
    <property type="evidence" value="ECO:0007669"/>
    <property type="project" value="UniProtKB-UniRule"/>
</dbReference>
<dbReference type="SUPFAM" id="SSF53633">
    <property type="entry name" value="Carbamate kinase-like"/>
    <property type="match status" value="1"/>
</dbReference>
<feature type="binding site" evidence="8">
    <location>
        <position position="181"/>
    </location>
    <ligand>
        <name>substrate</name>
    </ligand>
</feature>
<dbReference type="PIRSF" id="PIRSF000728">
    <property type="entry name" value="NAGK"/>
    <property type="match status" value="1"/>
</dbReference>
<evidence type="ECO:0000259" key="9">
    <source>
        <dbReference type="Pfam" id="PF00696"/>
    </source>
</evidence>
<evidence type="ECO:0000256" key="4">
    <source>
        <dbReference type="ARBA" id="ARBA00022679"/>
    </source>
</evidence>